<accession>A0A1M5VX84</accession>
<dbReference type="GO" id="GO:0008270">
    <property type="term" value="F:zinc ion binding"/>
    <property type="evidence" value="ECO:0007669"/>
    <property type="project" value="InterPro"/>
</dbReference>
<dbReference type="RefSeq" id="WP_079604651.1">
    <property type="nucleotide sequence ID" value="NZ_LT670817.1"/>
</dbReference>
<dbReference type="Proteomes" id="UP000189796">
    <property type="component" value="Chromosome I"/>
</dbReference>
<sequence>MPQPKHLLPTTVVGSYPQPDWLVDREMLSKSVPRTRMAGMWRIPQAHLEQAQDDATVVAIRDMERAGIDIVTDGEIRRESYSNRFATALDGIDAENPAIITSRSGQKTPVPRVVGKIGRNGPVELRDMQFLRRNTDRAAKITLPGPFTMSQQASNEFYKDDEELAMALAAAVNAEALELQNAGADVIQLDEPWVRNDPAAAKRYAVKAINRALQGITVPTVVHVCFGYAAVVPGDTKPAGYSFLAELADTTAEQISIEAAQPKLDLGVLADLSRKKIMLGVIDLGNPGIETASVIADRIRHGLKYVSADRLIPAPDCGMKYMPRAIAFGKLKAMSDAAAIVRKEVG</sequence>
<proteinExistence type="predicted"/>
<reference evidence="5 6" key="1">
    <citation type="submission" date="2016-11" db="EMBL/GenBank/DDBJ databases">
        <authorList>
            <person name="Jaros S."/>
            <person name="Januszkiewicz K."/>
            <person name="Wedrychowicz H."/>
        </authorList>
    </citation>
    <scope>NUCLEOTIDE SEQUENCE [LARGE SCALE GENOMIC DNA]</scope>
    <source>
        <strain evidence="5 6">GAS138</strain>
    </source>
</reference>
<evidence type="ECO:0000256" key="1">
    <source>
        <dbReference type="ARBA" id="ARBA00001947"/>
    </source>
</evidence>
<keyword evidence="3" id="KW-0862">Zinc</keyword>
<keyword evidence="2" id="KW-0479">Metal-binding</keyword>
<dbReference type="OrthoDB" id="244285at2"/>
<evidence type="ECO:0000256" key="2">
    <source>
        <dbReference type="ARBA" id="ARBA00022723"/>
    </source>
</evidence>
<evidence type="ECO:0000313" key="6">
    <source>
        <dbReference type="Proteomes" id="UP000189796"/>
    </source>
</evidence>
<dbReference type="CDD" id="cd03311">
    <property type="entry name" value="CIMS_C_terminal_like"/>
    <property type="match status" value="1"/>
</dbReference>
<feature type="domain" description="Cobalamin-independent methionine synthase MetE C-terminal/archaeal" evidence="4">
    <location>
        <begin position="8"/>
        <end position="339"/>
    </location>
</feature>
<gene>
    <name evidence="5" type="ORF">SAMN05443248_6217</name>
</gene>
<dbReference type="InterPro" id="IPR038071">
    <property type="entry name" value="UROD/MetE-like_sf"/>
</dbReference>
<dbReference type="GO" id="GO:0009086">
    <property type="term" value="P:methionine biosynthetic process"/>
    <property type="evidence" value="ECO:0007669"/>
    <property type="project" value="InterPro"/>
</dbReference>
<dbReference type="EMBL" id="LT670817">
    <property type="protein sequence ID" value="SHH79594.1"/>
    <property type="molecule type" value="Genomic_DNA"/>
</dbReference>
<organism evidence="5 6">
    <name type="scientific">Bradyrhizobium erythrophlei</name>
    <dbReference type="NCBI Taxonomy" id="1437360"/>
    <lineage>
        <taxon>Bacteria</taxon>
        <taxon>Pseudomonadati</taxon>
        <taxon>Pseudomonadota</taxon>
        <taxon>Alphaproteobacteria</taxon>
        <taxon>Hyphomicrobiales</taxon>
        <taxon>Nitrobacteraceae</taxon>
        <taxon>Bradyrhizobium</taxon>
    </lineage>
</organism>
<evidence type="ECO:0000256" key="3">
    <source>
        <dbReference type="ARBA" id="ARBA00022833"/>
    </source>
</evidence>
<keyword evidence="5" id="KW-0808">Transferase</keyword>
<evidence type="ECO:0000259" key="4">
    <source>
        <dbReference type="Pfam" id="PF01717"/>
    </source>
</evidence>
<evidence type="ECO:0000313" key="5">
    <source>
        <dbReference type="EMBL" id="SHH79594.1"/>
    </source>
</evidence>
<keyword evidence="5" id="KW-0489">Methyltransferase</keyword>
<dbReference type="Pfam" id="PF01717">
    <property type="entry name" value="Meth_synt_2"/>
    <property type="match status" value="1"/>
</dbReference>
<comment type="cofactor">
    <cofactor evidence="1">
        <name>Zn(2+)</name>
        <dbReference type="ChEBI" id="CHEBI:29105"/>
    </cofactor>
</comment>
<name>A0A1M5VX84_9BRAD</name>
<dbReference type="Gene3D" id="3.20.20.210">
    <property type="match status" value="1"/>
</dbReference>
<dbReference type="GO" id="GO:0032259">
    <property type="term" value="P:methylation"/>
    <property type="evidence" value="ECO:0007669"/>
    <property type="project" value="UniProtKB-KW"/>
</dbReference>
<protein>
    <submittedName>
        <fullName evidence="5">5-methyltetrahydropteroyltriglutamate--homocysteine methyltransferase</fullName>
    </submittedName>
</protein>
<dbReference type="AlphaFoldDB" id="A0A1M5VX84"/>
<dbReference type="PANTHER" id="PTHR30519">
    <property type="entry name" value="5-METHYLTETRAHYDROPTEROYLTRIGLUTAMATE--HOMOCYSTEINE METHYLTRANSFERASE"/>
    <property type="match status" value="1"/>
</dbReference>
<dbReference type="GO" id="GO:0003871">
    <property type="term" value="F:5-methyltetrahydropteroyltriglutamate-homocysteine S-methyltransferase activity"/>
    <property type="evidence" value="ECO:0007669"/>
    <property type="project" value="InterPro"/>
</dbReference>
<dbReference type="SUPFAM" id="SSF51726">
    <property type="entry name" value="UROD/MetE-like"/>
    <property type="match status" value="1"/>
</dbReference>
<dbReference type="InterPro" id="IPR002629">
    <property type="entry name" value="Met_Synth_C/arc"/>
</dbReference>